<dbReference type="InterPro" id="IPR003594">
    <property type="entry name" value="HATPase_dom"/>
</dbReference>
<dbReference type="PROSITE" id="PS50110">
    <property type="entry name" value="RESPONSE_REGULATORY"/>
    <property type="match status" value="1"/>
</dbReference>
<keyword evidence="6" id="KW-0597">Phosphoprotein</keyword>
<evidence type="ECO:0000256" key="8">
    <source>
        <dbReference type="ARBA" id="ARBA00022692"/>
    </source>
</evidence>
<evidence type="ECO:0000256" key="7">
    <source>
        <dbReference type="ARBA" id="ARBA00022679"/>
    </source>
</evidence>
<dbReference type="PROSITE" id="PS50109">
    <property type="entry name" value="HIS_KIN"/>
    <property type="match status" value="1"/>
</dbReference>
<feature type="transmembrane region" description="Helical" evidence="14">
    <location>
        <begin position="161"/>
        <end position="182"/>
    </location>
</feature>
<comment type="subcellular location">
    <subcellularLocation>
        <location evidence="2">Membrane</location>
        <topology evidence="2">Multi-pass membrane protein</topology>
    </subcellularLocation>
</comment>
<feature type="transmembrane region" description="Helical" evidence="14">
    <location>
        <begin position="120"/>
        <end position="141"/>
    </location>
</feature>
<dbReference type="InterPro" id="IPR003661">
    <property type="entry name" value="HisK_dim/P_dom"/>
</dbReference>
<comment type="catalytic activity">
    <reaction evidence="1">
        <text>ATP + protein L-histidine = ADP + protein N-phospho-L-histidine.</text>
        <dbReference type="EC" id="2.7.13.3"/>
    </reaction>
</comment>
<keyword evidence="12" id="KW-0924">Ammonia transport</keyword>
<feature type="transmembrane region" description="Helical" evidence="14">
    <location>
        <begin position="358"/>
        <end position="378"/>
    </location>
</feature>
<dbReference type="SMART" id="SM00448">
    <property type="entry name" value="REC"/>
    <property type="match status" value="1"/>
</dbReference>
<feature type="coiled-coil region" evidence="13">
    <location>
        <begin position="568"/>
        <end position="602"/>
    </location>
</feature>
<keyword evidence="10 14" id="KW-1133">Transmembrane helix</keyword>
<reference evidence="15 16" key="1">
    <citation type="submission" date="2019-03" db="EMBL/GenBank/DDBJ databases">
        <title>Deep-cultivation of Planctomycetes and their phenomic and genomic characterization uncovers novel biology.</title>
        <authorList>
            <person name="Wiegand S."/>
            <person name="Jogler M."/>
            <person name="Boedeker C."/>
            <person name="Pinto D."/>
            <person name="Vollmers J."/>
            <person name="Rivas-Marin E."/>
            <person name="Kohn T."/>
            <person name="Peeters S.H."/>
            <person name="Heuer A."/>
            <person name="Rast P."/>
            <person name="Oberbeckmann S."/>
            <person name="Bunk B."/>
            <person name="Jeske O."/>
            <person name="Meyerdierks A."/>
            <person name="Storesund J.E."/>
            <person name="Kallscheuer N."/>
            <person name="Luecker S."/>
            <person name="Lage O.M."/>
            <person name="Pohl T."/>
            <person name="Merkel B.J."/>
            <person name="Hornburger P."/>
            <person name="Mueller R.-W."/>
            <person name="Bruemmer F."/>
            <person name="Labrenz M."/>
            <person name="Spormann A.M."/>
            <person name="Op den Camp H."/>
            <person name="Overmann J."/>
            <person name="Amann R."/>
            <person name="Jetten M.S.M."/>
            <person name="Mascher T."/>
            <person name="Medema M.H."/>
            <person name="Devos D.P."/>
            <person name="Kaster A.-K."/>
            <person name="Ovreas L."/>
            <person name="Rohde M."/>
            <person name="Galperin M.Y."/>
            <person name="Jogler C."/>
        </authorList>
    </citation>
    <scope>NUCLEOTIDE SEQUENCE [LARGE SCALE GENOMIC DNA]</scope>
    <source>
        <strain evidence="15 16">Enr10</strain>
    </source>
</reference>
<dbReference type="InterPro" id="IPR001905">
    <property type="entry name" value="Ammonium_transpt"/>
</dbReference>
<dbReference type="Gene3D" id="3.40.50.2300">
    <property type="match status" value="1"/>
</dbReference>
<dbReference type="InterPro" id="IPR029020">
    <property type="entry name" value="Ammonium/urea_transptr"/>
</dbReference>
<dbReference type="SMART" id="SM00091">
    <property type="entry name" value="PAS"/>
    <property type="match status" value="1"/>
</dbReference>
<dbReference type="Pfam" id="PF00072">
    <property type="entry name" value="Response_reg"/>
    <property type="match status" value="1"/>
</dbReference>
<dbReference type="FunFam" id="3.30.565.10:FF:000010">
    <property type="entry name" value="Sensor histidine kinase RcsC"/>
    <property type="match status" value="1"/>
</dbReference>
<accession>A0A518AFT1</accession>
<dbReference type="Pfam" id="PF02518">
    <property type="entry name" value="HATPase_c"/>
    <property type="match status" value="1"/>
</dbReference>
<dbReference type="RefSeq" id="WP_145115503.1">
    <property type="nucleotide sequence ID" value="NZ_CP036277.1"/>
</dbReference>
<dbReference type="Gene3D" id="3.30.450.20">
    <property type="entry name" value="PAS domain"/>
    <property type="match status" value="1"/>
</dbReference>
<feature type="transmembrane region" description="Helical" evidence="14">
    <location>
        <begin position="289"/>
        <end position="307"/>
    </location>
</feature>
<dbReference type="EMBL" id="CP037421">
    <property type="protein sequence ID" value="QDT30522.1"/>
    <property type="molecule type" value="Genomic_DNA"/>
</dbReference>
<keyword evidence="8 14" id="KW-0812">Transmembrane</keyword>
<dbReference type="InterPro" id="IPR036890">
    <property type="entry name" value="HATPase_C_sf"/>
</dbReference>
<dbReference type="Proteomes" id="UP000315647">
    <property type="component" value="Chromosome"/>
</dbReference>
<dbReference type="Pfam" id="PF00512">
    <property type="entry name" value="HisKA"/>
    <property type="match status" value="1"/>
</dbReference>
<protein>
    <recommendedName>
        <fullName evidence="4">histidine kinase</fullName>
        <ecNumber evidence="4">2.7.13.3</ecNumber>
    </recommendedName>
</protein>
<dbReference type="InterPro" id="IPR036097">
    <property type="entry name" value="HisK_dim/P_sf"/>
</dbReference>
<comment type="similarity">
    <text evidence="3">Belongs to the ammonia transporter channel (TC 1.A.11.2) family.</text>
</comment>
<dbReference type="InterPro" id="IPR005467">
    <property type="entry name" value="His_kinase_dom"/>
</dbReference>
<evidence type="ECO:0000256" key="13">
    <source>
        <dbReference type="SAM" id="Coils"/>
    </source>
</evidence>
<dbReference type="NCBIfam" id="TIGR00836">
    <property type="entry name" value="amt"/>
    <property type="match status" value="1"/>
</dbReference>
<keyword evidence="5" id="KW-0813">Transport</keyword>
<dbReference type="PROSITE" id="PS50112">
    <property type="entry name" value="PAS"/>
    <property type="match status" value="1"/>
</dbReference>
<proteinExistence type="inferred from homology"/>
<dbReference type="Pfam" id="PF00909">
    <property type="entry name" value="Ammonium_transp"/>
    <property type="match status" value="1"/>
</dbReference>
<dbReference type="GO" id="GO:0005886">
    <property type="term" value="C:plasma membrane"/>
    <property type="evidence" value="ECO:0007669"/>
    <property type="project" value="TreeGrafter"/>
</dbReference>
<evidence type="ECO:0000256" key="14">
    <source>
        <dbReference type="SAM" id="Phobius"/>
    </source>
</evidence>
<dbReference type="AlphaFoldDB" id="A0A517QFV9"/>
<keyword evidence="9 15" id="KW-0418">Kinase</keyword>
<dbReference type="CDD" id="cd16922">
    <property type="entry name" value="HATPase_EvgS-ArcB-TorS-like"/>
    <property type="match status" value="1"/>
</dbReference>
<dbReference type="Gene3D" id="3.30.565.10">
    <property type="entry name" value="Histidine kinase-like ATPase, C-terminal domain"/>
    <property type="match status" value="1"/>
</dbReference>
<evidence type="ECO:0000313" key="15">
    <source>
        <dbReference type="EMBL" id="QDT30522.1"/>
    </source>
</evidence>
<dbReference type="PROSITE" id="PS50113">
    <property type="entry name" value="PAC"/>
    <property type="match status" value="1"/>
</dbReference>
<evidence type="ECO:0000256" key="9">
    <source>
        <dbReference type="ARBA" id="ARBA00022777"/>
    </source>
</evidence>
<dbReference type="PANTHER" id="PTHR43047">
    <property type="entry name" value="TWO-COMPONENT HISTIDINE PROTEIN KINASE"/>
    <property type="match status" value="1"/>
</dbReference>
<evidence type="ECO:0000256" key="5">
    <source>
        <dbReference type="ARBA" id="ARBA00022448"/>
    </source>
</evidence>
<evidence type="ECO:0000256" key="11">
    <source>
        <dbReference type="ARBA" id="ARBA00023136"/>
    </source>
</evidence>
<dbReference type="GO" id="GO:0009927">
    <property type="term" value="F:histidine phosphotransfer kinase activity"/>
    <property type="evidence" value="ECO:0007669"/>
    <property type="project" value="TreeGrafter"/>
</dbReference>
<feature type="transmembrane region" description="Helical" evidence="14">
    <location>
        <begin position="203"/>
        <end position="220"/>
    </location>
</feature>
<feature type="transmembrane region" description="Helical" evidence="14">
    <location>
        <begin position="47"/>
        <end position="67"/>
    </location>
</feature>
<dbReference type="GO" id="GO:0008519">
    <property type="term" value="F:ammonium channel activity"/>
    <property type="evidence" value="ECO:0007669"/>
    <property type="project" value="InterPro"/>
</dbReference>
<dbReference type="SUPFAM" id="SSF55874">
    <property type="entry name" value="ATPase domain of HSP90 chaperone/DNA topoisomerase II/histidine kinase"/>
    <property type="match status" value="1"/>
</dbReference>
<dbReference type="SUPFAM" id="SSF55785">
    <property type="entry name" value="PYP-like sensor domain (PAS domain)"/>
    <property type="match status" value="1"/>
</dbReference>
<dbReference type="CDD" id="cd00130">
    <property type="entry name" value="PAS"/>
    <property type="match status" value="1"/>
</dbReference>
<feature type="transmembrane region" description="Helical" evidence="14">
    <location>
        <begin position="6"/>
        <end position="26"/>
    </location>
</feature>
<gene>
    <name evidence="15" type="primary">luxQ_4</name>
    <name evidence="15" type="ORF">Enr10x_58880</name>
</gene>
<feature type="transmembrane region" description="Helical" evidence="14">
    <location>
        <begin position="87"/>
        <end position="108"/>
    </location>
</feature>
<dbReference type="InterPro" id="IPR000014">
    <property type="entry name" value="PAS"/>
</dbReference>
<dbReference type="SUPFAM" id="SSF52172">
    <property type="entry name" value="CheY-like"/>
    <property type="match status" value="1"/>
</dbReference>
<keyword evidence="7 15" id="KW-0808">Transferase</keyword>
<dbReference type="Gene3D" id="1.10.3430.10">
    <property type="entry name" value="Ammonium transporter AmtB like domains"/>
    <property type="match status" value="1"/>
</dbReference>
<dbReference type="PRINTS" id="PR00344">
    <property type="entry name" value="BCTRLSENSOR"/>
</dbReference>
<dbReference type="PROSITE" id="PS01219">
    <property type="entry name" value="AMMONIUM_TRANSP"/>
    <property type="match status" value="1"/>
</dbReference>
<accession>A0A517QFV9</accession>
<evidence type="ECO:0000256" key="6">
    <source>
        <dbReference type="ARBA" id="ARBA00022553"/>
    </source>
</evidence>
<evidence type="ECO:0000256" key="12">
    <source>
        <dbReference type="ARBA" id="ARBA00023177"/>
    </source>
</evidence>
<dbReference type="CDD" id="cd17546">
    <property type="entry name" value="REC_hyHK_CKI1_RcsC-like"/>
    <property type="match status" value="1"/>
</dbReference>
<dbReference type="SUPFAM" id="SSF47384">
    <property type="entry name" value="Homodimeric domain of signal transducing histidine kinase"/>
    <property type="match status" value="1"/>
</dbReference>
<organism evidence="15 16">
    <name type="scientific">Gimesia panareensis</name>
    <dbReference type="NCBI Taxonomy" id="2527978"/>
    <lineage>
        <taxon>Bacteria</taxon>
        <taxon>Pseudomonadati</taxon>
        <taxon>Planctomycetota</taxon>
        <taxon>Planctomycetia</taxon>
        <taxon>Planctomycetales</taxon>
        <taxon>Planctomycetaceae</taxon>
        <taxon>Gimesia</taxon>
    </lineage>
</organism>
<dbReference type="InterPro" id="IPR001789">
    <property type="entry name" value="Sig_transdc_resp-reg_receiver"/>
</dbReference>
<dbReference type="SMART" id="SM00388">
    <property type="entry name" value="HisKA"/>
    <property type="match status" value="1"/>
</dbReference>
<dbReference type="InterPro" id="IPR000700">
    <property type="entry name" value="PAS-assoc_C"/>
</dbReference>
<dbReference type="SUPFAM" id="SSF111352">
    <property type="entry name" value="Ammonium transporter"/>
    <property type="match status" value="1"/>
</dbReference>
<keyword evidence="11 14" id="KW-0472">Membrane</keyword>
<dbReference type="Gene3D" id="1.10.287.130">
    <property type="match status" value="1"/>
</dbReference>
<evidence type="ECO:0000256" key="10">
    <source>
        <dbReference type="ARBA" id="ARBA00022989"/>
    </source>
</evidence>
<dbReference type="NCBIfam" id="TIGR00229">
    <property type="entry name" value="sensory_box"/>
    <property type="match status" value="1"/>
</dbReference>
<dbReference type="InterPro" id="IPR024041">
    <property type="entry name" value="NH4_transpt_AmtB-like_dom"/>
</dbReference>
<name>A0A517QFV9_9PLAN</name>
<dbReference type="PANTHER" id="PTHR43047:SF72">
    <property type="entry name" value="OSMOSENSING HISTIDINE PROTEIN KINASE SLN1"/>
    <property type="match status" value="1"/>
</dbReference>
<dbReference type="Pfam" id="PF13426">
    <property type="entry name" value="PAS_9"/>
    <property type="match status" value="1"/>
</dbReference>
<dbReference type="GO" id="GO:0000155">
    <property type="term" value="F:phosphorelay sensor kinase activity"/>
    <property type="evidence" value="ECO:0007669"/>
    <property type="project" value="InterPro"/>
</dbReference>
<dbReference type="EC" id="2.7.13.3" evidence="4"/>
<evidence type="ECO:0000256" key="3">
    <source>
        <dbReference type="ARBA" id="ARBA00005887"/>
    </source>
</evidence>
<sequence length="989" mass="107795">MSYELTTNTIWVLLCTSLVFLMQAGFCCLESGLSRSKNSINVATKNVVDFFIGTFIFWLFGYGLMFGESFQGLIGTSGFVFADSSSTHWLTVVFLFQLVFCSTAMTISSGAVAERMRFRSYVILACAIGAVAYPVFGHWAWATDASGAPAGWLGKLGFMDFAGSSVVHSVGAWSALAAVLILGPRTGRFNQNAEKSRFSASNLPLAALGFLILWFGWFGFNGGSTLALNGEVPSIILNTILAGIAGGVFALVWELCSSKQISVENIFNGSLAGLVAVTASCNVVSYPSAILIGLIAGAVMLGSCCLLEKRFQVDDVVGAIPVHGFAGVWGTLAVALFAEAELLPDGFSRLQLLGIQALGAAVCFVWSFGFIWSCMWLLNRFLPIRVSLEDEKIGLNVAEHGASTELHSLLETMIAHEKGDNTSRAEVDDFTEAGIVGYQYNRVLDAQEVLLSDVKDRELRYRSIMDNVMDAIITINLDGKIEEFNLGAEHLFGYLNHEVIGQNINLLSPPLHQQLQQEYSDGDLNPQLVRAIGSRQEIVAQRQDGSTFPAELAVSSVVLADREIFTGIIQDISERKEYERSLNEARKRAEAASDAKSEFLANMSHEIRTPMTAILGFTDILLGNLKNNEDIEAAHIVKRNGEYLIGVINDILDLSKIEARKVELEQVRVNTPEIIRDIAALMQVKADLKQLKLEIEFENPIPETIITDPTRLRQVLINLLGNAIKFTETGSVKLCIRTINLEDSCAQLQFDVIDTGIGISEAALAQIYQPFTQADNSTTRKYGGTGLGLAISKRLVEMLGGRIQVTSKVGVGSTFTISVNTGSLEGVRLLQLDASSIRKAALEQNQEHALDLTNSLASRRVLIVEDGLDNQRLISFLLKKEGMQVDLADNGKLGYEQALVAQTAGTPYDFVLMDMQMPVMDGYTATRKLREAGYKRPIIALTAHAMKNDMEKCLNAGCDAYATKPVNKQKLLETISHLAESSTVAGRTP</sequence>
<evidence type="ECO:0000256" key="1">
    <source>
        <dbReference type="ARBA" id="ARBA00000085"/>
    </source>
</evidence>
<dbReference type="InterPro" id="IPR018047">
    <property type="entry name" value="Ammonium_transpt_CS"/>
</dbReference>
<evidence type="ECO:0000256" key="2">
    <source>
        <dbReference type="ARBA" id="ARBA00004141"/>
    </source>
</evidence>
<dbReference type="InterPro" id="IPR011006">
    <property type="entry name" value="CheY-like_superfamily"/>
</dbReference>
<evidence type="ECO:0000256" key="4">
    <source>
        <dbReference type="ARBA" id="ARBA00012438"/>
    </source>
</evidence>
<dbReference type="SMART" id="SM00387">
    <property type="entry name" value="HATPase_c"/>
    <property type="match status" value="1"/>
</dbReference>
<keyword evidence="13" id="KW-0175">Coiled coil</keyword>
<feature type="transmembrane region" description="Helical" evidence="14">
    <location>
        <begin position="319"/>
        <end position="338"/>
    </location>
</feature>
<feature type="transmembrane region" description="Helical" evidence="14">
    <location>
        <begin position="232"/>
        <end position="253"/>
    </location>
</feature>
<keyword evidence="16" id="KW-1185">Reference proteome</keyword>
<dbReference type="InterPro" id="IPR035965">
    <property type="entry name" value="PAS-like_dom_sf"/>
</dbReference>
<evidence type="ECO:0000313" key="16">
    <source>
        <dbReference type="Proteomes" id="UP000315647"/>
    </source>
</evidence>
<dbReference type="CDD" id="cd00082">
    <property type="entry name" value="HisKA"/>
    <property type="match status" value="1"/>
</dbReference>
<dbReference type="InterPro" id="IPR004358">
    <property type="entry name" value="Sig_transdc_His_kin-like_C"/>
</dbReference>